<comment type="similarity">
    <text evidence="2">Belongs to the 2H phosphoesterase superfamily. ThpR family.</text>
</comment>
<keyword evidence="3" id="KW-0436">Ligase</keyword>
<gene>
    <name evidence="3" type="ORF">A2G96_30965</name>
</gene>
<dbReference type="HAMAP" id="MF_01940">
    <property type="entry name" value="RNA_CPDase"/>
    <property type="match status" value="1"/>
</dbReference>
<evidence type="ECO:0000256" key="1">
    <source>
        <dbReference type="ARBA" id="ARBA00022801"/>
    </source>
</evidence>
<name>A0A142JVN3_9BURK</name>
<organism evidence="3 4">
    <name type="scientific">Cupriavidus nantongensis</name>
    <dbReference type="NCBI Taxonomy" id="1796606"/>
    <lineage>
        <taxon>Bacteria</taxon>
        <taxon>Pseudomonadati</taxon>
        <taxon>Pseudomonadota</taxon>
        <taxon>Betaproteobacteria</taxon>
        <taxon>Burkholderiales</taxon>
        <taxon>Burkholderiaceae</taxon>
        <taxon>Cupriavidus</taxon>
    </lineage>
</organism>
<dbReference type="PANTHER" id="PTHR35561:SF1">
    <property type="entry name" value="RNA 2',3'-CYCLIC PHOSPHODIESTERASE"/>
    <property type="match status" value="1"/>
</dbReference>
<feature type="active site" description="Proton donor" evidence="2">
    <location>
        <position position="37"/>
    </location>
</feature>
<reference evidence="3 4" key="1">
    <citation type="submission" date="2016-03" db="EMBL/GenBank/DDBJ databases">
        <title>Complete genome sequence of a novel chlorpyrifos degrading bacterium, Cupriavidus nantongensis sp. X1.</title>
        <authorList>
            <person name="Fang L."/>
        </authorList>
    </citation>
    <scope>NUCLEOTIDE SEQUENCE [LARGE SCALE GENOMIC DNA]</scope>
    <source>
        <strain evidence="3 4">X1</strain>
    </source>
</reference>
<dbReference type="RefSeq" id="WP_062803928.1">
    <property type="nucleotide sequence ID" value="NZ_CP014845.1"/>
</dbReference>
<keyword evidence="4" id="KW-1185">Reference proteome</keyword>
<dbReference type="KEGG" id="cnan:A2G96_30965"/>
<dbReference type="EMBL" id="CP014845">
    <property type="protein sequence ID" value="AMR82145.1"/>
    <property type="molecule type" value="Genomic_DNA"/>
</dbReference>
<dbReference type="PANTHER" id="PTHR35561">
    <property type="entry name" value="RNA 2',3'-CYCLIC PHOSPHODIESTERASE"/>
    <property type="match status" value="1"/>
</dbReference>
<dbReference type="EC" id="3.1.4.58" evidence="2"/>
<sequence length="193" mass="20234">MARLFIAVEVPPAQAAGLLSMLPAVPGVRAATPAQVHLTLHFLGEGLGEAAQAADKLDIALAALRTPAFTLQAYGTGRFRSGSGSVLWAGLAPGPGLDALRALHAEVGQALADAAGFPPERRRFHPHVTLARCKPTVPESALRAWLDAHRTLASAPWRVARLVLFESRLGPQGPQHLLRQAWPLAGPGPTPGC</sequence>
<dbReference type="GO" id="GO:0008664">
    <property type="term" value="F:RNA 2',3'-cyclic 3'-phosphodiesterase activity"/>
    <property type="evidence" value="ECO:0007669"/>
    <property type="project" value="UniProtKB-EC"/>
</dbReference>
<dbReference type="SUPFAM" id="SSF55144">
    <property type="entry name" value="LigT-like"/>
    <property type="match status" value="1"/>
</dbReference>
<dbReference type="Pfam" id="PF13563">
    <property type="entry name" value="2_5_RNA_ligase2"/>
    <property type="match status" value="1"/>
</dbReference>
<dbReference type="GO" id="GO:0016874">
    <property type="term" value="F:ligase activity"/>
    <property type="evidence" value="ECO:0007669"/>
    <property type="project" value="UniProtKB-KW"/>
</dbReference>
<feature type="active site" description="Proton acceptor" evidence="2">
    <location>
        <position position="127"/>
    </location>
</feature>
<comment type="catalytic activity">
    <reaction evidence="2">
        <text>a 3'-end 2',3'-cyclophospho-ribonucleotide-RNA + H2O = a 3'-end 2'-phospho-ribonucleotide-RNA + H(+)</text>
        <dbReference type="Rhea" id="RHEA:11828"/>
        <dbReference type="Rhea" id="RHEA-COMP:10464"/>
        <dbReference type="Rhea" id="RHEA-COMP:17353"/>
        <dbReference type="ChEBI" id="CHEBI:15377"/>
        <dbReference type="ChEBI" id="CHEBI:15378"/>
        <dbReference type="ChEBI" id="CHEBI:83064"/>
        <dbReference type="ChEBI" id="CHEBI:173113"/>
        <dbReference type="EC" id="3.1.4.58"/>
    </reaction>
</comment>
<dbReference type="NCBIfam" id="TIGR02258">
    <property type="entry name" value="2_5_ligase"/>
    <property type="match status" value="1"/>
</dbReference>
<dbReference type="AlphaFoldDB" id="A0A142JVN3"/>
<dbReference type="InterPro" id="IPR004175">
    <property type="entry name" value="RNA_CPDase"/>
</dbReference>
<keyword evidence="1 2" id="KW-0378">Hydrolase</keyword>
<feature type="short sequence motif" description="HXTX 1" evidence="2">
    <location>
        <begin position="37"/>
        <end position="40"/>
    </location>
</feature>
<dbReference type="Proteomes" id="UP000075238">
    <property type="component" value="Chromosome 2"/>
</dbReference>
<evidence type="ECO:0000313" key="4">
    <source>
        <dbReference type="Proteomes" id="UP000075238"/>
    </source>
</evidence>
<evidence type="ECO:0000256" key="2">
    <source>
        <dbReference type="HAMAP-Rule" id="MF_01940"/>
    </source>
</evidence>
<proteinExistence type="inferred from homology"/>
<dbReference type="GO" id="GO:0004113">
    <property type="term" value="F:2',3'-cyclic-nucleotide 3'-phosphodiesterase activity"/>
    <property type="evidence" value="ECO:0007669"/>
    <property type="project" value="InterPro"/>
</dbReference>
<accession>A0A142JVN3</accession>
<dbReference type="OrthoDB" id="7061261at2"/>
<dbReference type="STRING" id="1796606.A2G96_30965"/>
<feature type="short sequence motif" description="HXTX 2" evidence="2">
    <location>
        <begin position="127"/>
        <end position="130"/>
    </location>
</feature>
<evidence type="ECO:0000313" key="3">
    <source>
        <dbReference type="EMBL" id="AMR82145.1"/>
    </source>
</evidence>
<protein>
    <recommendedName>
        <fullName evidence="2">RNA 2',3'-cyclic phosphodiesterase</fullName>
        <shortName evidence="2">RNA 2',3'-CPDase</shortName>
        <ecNumber evidence="2">3.1.4.58</ecNumber>
    </recommendedName>
</protein>
<comment type="function">
    <text evidence="2">Hydrolyzes RNA 2',3'-cyclic phosphodiester to an RNA 2'-phosphomonoester.</text>
</comment>
<dbReference type="InterPro" id="IPR009097">
    <property type="entry name" value="Cyclic_Pdiesterase"/>
</dbReference>
<dbReference type="Gene3D" id="3.90.1140.10">
    <property type="entry name" value="Cyclic phosphodiesterase"/>
    <property type="match status" value="1"/>
</dbReference>